<dbReference type="InterPro" id="IPR022537">
    <property type="entry name" value="TRSP_dom"/>
</dbReference>
<feature type="domain" description="PELOTA RNA-binding" evidence="4">
    <location>
        <begin position="742"/>
        <end position="821"/>
    </location>
</feature>
<keyword evidence="6" id="KW-0808">Transferase</keyword>
<protein>
    <submittedName>
        <fullName evidence="6">Phosphoribosyltransferase</fullName>
    </submittedName>
</protein>
<name>A0ABU8E4E1_9ACTN</name>
<feature type="domain" description="Orotate phosphoribosyltransferase-like" evidence="5">
    <location>
        <begin position="33"/>
        <end position="254"/>
    </location>
</feature>
<accession>A0ABU8E4E1</accession>
<dbReference type="RefSeq" id="WP_225232175.1">
    <property type="nucleotide sequence ID" value="NZ_JBAPLV010000007.1"/>
</dbReference>
<dbReference type="InterPro" id="IPR028157">
    <property type="entry name" value="PELOTA_dom"/>
</dbReference>
<dbReference type="Pfam" id="PF12500">
    <property type="entry name" value="TRSP"/>
    <property type="match status" value="1"/>
</dbReference>
<evidence type="ECO:0000259" key="5">
    <source>
        <dbReference type="Pfam" id="PF15609"/>
    </source>
</evidence>
<evidence type="ECO:0000313" key="6">
    <source>
        <dbReference type="EMBL" id="MEI4278508.1"/>
    </source>
</evidence>
<dbReference type="Proteomes" id="UP001373496">
    <property type="component" value="Unassembled WGS sequence"/>
</dbReference>
<dbReference type="SUPFAM" id="SSF53271">
    <property type="entry name" value="PRTase-like"/>
    <property type="match status" value="1"/>
</dbReference>
<comment type="caution">
    <text evidence="6">The sequence shown here is derived from an EMBL/GenBank/DDBJ whole genome shotgun (WGS) entry which is preliminary data.</text>
</comment>
<dbReference type="Pfam" id="PF15609">
    <property type="entry name" value="PRTase_2"/>
    <property type="match status" value="1"/>
</dbReference>
<gene>
    <name evidence="6" type="ORF">UXQ13_08525</name>
</gene>
<dbReference type="InterPro" id="IPR000836">
    <property type="entry name" value="PRTase_dom"/>
</dbReference>
<reference evidence="6 7" key="1">
    <citation type="submission" date="2024-03" db="EMBL/GenBank/DDBJ databases">
        <title>Draft genome sequence of Klenkia terrae.</title>
        <authorList>
            <person name="Duangmal K."/>
            <person name="Chantavorakit T."/>
        </authorList>
    </citation>
    <scope>NUCLEOTIDE SEQUENCE [LARGE SCALE GENOMIC DNA]</scope>
    <source>
        <strain evidence="6 7">JCM 17786</strain>
    </source>
</reference>
<feature type="domain" description="Cysteine protease StiP N-terminal" evidence="2">
    <location>
        <begin position="469"/>
        <end position="717"/>
    </location>
</feature>
<dbReference type="GO" id="GO:0016757">
    <property type="term" value="F:glycosyltransferase activity"/>
    <property type="evidence" value="ECO:0007669"/>
    <property type="project" value="UniProtKB-KW"/>
</dbReference>
<dbReference type="Gene3D" id="3.40.50.2020">
    <property type="match status" value="1"/>
</dbReference>
<dbReference type="CDD" id="cd06223">
    <property type="entry name" value="PRTases_typeI"/>
    <property type="match status" value="1"/>
</dbReference>
<evidence type="ECO:0000259" key="3">
    <source>
        <dbReference type="Pfam" id="PF12500"/>
    </source>
</evidence>
<dbReference type="InterPro" id="IPR029057">
    <property type="entry name" value="PRTase-like"/>
</dbReference>
<evidence type="ECO:0000259" key="2">
    <source>
        <dbReference type="Pfam" id="PF11202"/>
    </source>
</evidence>
<evidence type="ECO:0000313" key="7">
    <source>
        <dbReference type="Proteomes" id="UP001373496"/>
    </source>
</evidence>
<sequence length="827" mass="87228">MSGPVWTGEWVQRELDVAVTTTGAAGSLDVADLVGMAVRVNPRRAHLLVSRVLGKHVPADPDVVRGAGMLLGRLVADRLVGVDSGVAATGGDLLAAALRGDGAAAAQLVELTRWTADRGRCDVLVLGFAETATGLGHLVADALDADVLHSTRRPVGMTPFGTFEEVHSHATGHLLLPDDPALFAGDRPIVLVDDELSTGATVMDTIRGLQAVAFRPRWVVASLVDLRTGAARDELDRFAADLGVQVDVVALAGGVVGLPADVLARGTALVARRTAALAPDRTGRHGGPVVEVHADVPRDGGRHGFTPAHRRVLDAALPRVAEQAHRALGSPAGRVLVLGTEELVHLPVRVAGELARRGLDVRVSSTTRSPVLPIDDPGYAVRTALRFPSHDRPADGPGPRFAYNVAPGAGSTSFAAAVLVVDDVSHDWADDDPAALPAVLAAAVDGPVVVLTVPSHRPPPQPLRGPDFGSYAPDEVGWLLTDLSDVPLEAPVEDRERAIQSGRAHYSESLPVEYQPGPAYLELFEQALATSSARLAEAVGVVTERVLAGRSRPPVLVSLARAGTPIGVLMRRWAATQGVDVPHLTVSIVRDRGLDPRALDHLAAHHDPADVVFVDGWTGKGAITRELHAAVQEVEQARPRGFRPELAVVADPGACTGLFGTREDFLIPSACLNSTVSGLVSRTVLRADLVPPGGYHGAKFYRELAPQDVSGRFLDTVSDCFAAVVDDVARTLAVPVDRTPTWAGWTAVEEVAAGFGITDLNLVKPGVGETTRVLLRRVPWKVLVRPDRTAELAHVLHLARDRGVEVETREGMPFSCIGVIRPGGEVA</sequence>
<dbReference type="InterPro" id="IPR041688">
    <property type="entry name" value="PRTase_2"/>
</dbReference>
<dbReference type="EMBL" id="JBAPLV010000007">
    <property type="protein sequence ID" value="MEI4278508.1"/>
    <property type="molecule type" value="Genomic_DNA"/>
</dbReference>
<dbReference type="Pfam" id="PF11202">
    <property type="entry name" value="StiP"/>
    <property type="match status" value="1"/>
</dbReference>
<evidence type="ECO:0000259" key="4">
    <source>
        <dbReference type="Pfam" id="PF15608"/>
    </source>
</evidence>
<keyword evidence="7" id="KW-1185">Reference proteome</keyword>
<feature type="region of interest" description="Disordered" evidence="1">
    <location>
        <begin position="280"/>
        <end position="303"/>
    </location>
</feature>
<feature type="compositionally biased region" description="Basic and acidic residues" evidence="1">
    <location>
        <begin position="292"/>
        <end position="302"/>
    </location>
</feature>
<feature type="domain" description="TRSP" evidence="3">
    <location>
        <begin position="299"/>
        <end position="424"/>
    </location>
</feature>
<dbReference type="InterPro" id="IPR011215">
    <property type="entry name" value="StiP_N"/>
</dbReference>
<proteinExistence type="predicted"/>
<organism evidence="6 7">
    <name type="scientific">Klenkia terrae</name>
    <dbReference type="NCBI Taxonomy" id="1052259"/>
    <lineage>
        <taxon>Bacteria</taxon>
        <taxon>Bacillati</taxon>
        <taxon>Actinomycetota</taxon>
        <taxon>Actinomycetes</taxon>
        <taxon>Geodermatophilales</taxon>
        <taxon>Geodermatophilaceae</taxon>
        <taxon>Klenkia</taxon>
    </lineage>
</organism>
<evidence type="ECO:0000256" key="1">
    <source>
        <dbReference type="SAM" id="MobiDB-lite"/>
    </source>
</evidence>
<keyword evidence="6" id="KW-0328">Glycosyltransferase</keyword>
<dbReference type="Pfam" id="PF15608">
    <property type="entry name" value="PELOTA_1"/>
    <property type="match status" value="1"/>
</dbReference>